<dbReference type="PANTHER" id="PTHR33076">
    <property type="entry name" value="NON-SPECIFIC LIPID-TRANSFER PROTEIN 2-RELATED"/>
    <property type="match status" value="1"/>
</dbReference>
<evidence type="ECO:0000313" key="9">
    <source>
        <dbReference type="EMBL" id="KAK9920247.1"/>
    </source>
</evidence>
<evidence type="ECO:0000256" key="5">
    <source>
        <dbReference type="ARBA" id="ARBA00023157"/>
    </source>
</evidence>
<dbReference type="EMBL" id="JBEDUW010000006">
    <property type="protein sequence ID" value="KAK9920247.1"/>
    <property type="molecule type" value="Genomic_DNA"/>
</dbReference>
<evidence type="ECO:0000256" key="7">
    <source>
        <dbReference type="SAM" id="SignalP"/>
    </source>
</evidence>
<sequence>MTNSVALKLAFVVLACMVVGAPLASPAFTCSQVSASMRPCIVYLKNGGTVPPPCCSGVQYLSNSARTTIDRQSICRCLVAAARSTRGLNPNLAAGLPNRCGVRLPYTIGPSTNCNAID</sequence>
<evidence type="ECO:0000256" key="4">
    <source>
        <dbReference type="ARBA" id="ARBA00023121"/>
    </source>
</evidence>
<name>A0AAW1W750_RUBAR</name>
<keyword evidence="4 6" id="KW-0446">Lipid-binding</keyword>
<dbReference type="SMART" id="SM00499">
    <property type="entry name" value="AAI"/>
    <property type="match status" value="1"/>
</dbReference>
<dbReference type="InterPro" id="IPR016140">
    <property type="entry name" value="Bifunc_inhib/LTP/seed_store"/>
</dbReference>
<keyword evidence="7" id="KW-0732">Signal</keyword>
<dbReference type="GO" id="GO:0008289">
    <property type="term" value="F:lipid binding"/>
    <property type="evidence" value="ECO:0007669"/>
    <property type="project" value="UniProtKB-KW"/>
</dbReference>
<comment type="caution">
    <text evidence="9">The sequence shown here is derived from an EMBL/GenBank/DDBJ whole genome shotgun (WGS) entry which is preliminary data.</text>
</comment>
<proteinExistence type="inferred from homology"/>
<accession>A0AAW1W750</accession>
<gene>
    <name evidence="9" type="ORF">M0R45_028805</name>
</gene>
<protein>
    <recommendedName>
        <fullName evidence="6">Non-specific lipid-transfer protein</fullName>
    </recommendedName>
</protein>
<dbReference type="Pfam" id="PF00234">
    <property type="entry name" value="Tryp_alpha_amyl"/>
    <property type="match status" value="1"/>
</dbReference>
<evidence type="ECO:0000256" key="3">
    <source>
        <dbReference type="ARBA" id="ARBA00022448"/>
    </source>
</evidence>
<feature type="chain" id="PRO_5043923634" description="Non-specific lipid-transfer protein" evidence="7">
    <location>
        <begin position="21"/>
        <end position="118"/>
    </location>
</feature>
<dbReference type="InterPro" id="IPR000528">
    <property type="entry name" value="Plant_nsLTP"/>
</dbReference>
<feature type="signal peptide" evidence="7">
    <location>
        <begin position="1"/>
        <end position="20"/>
    </location>
</feature>
<evidence type="ECO:0000313" key="10">
    <source>
        <dbReference type="Proteomes" id="UP001457282"/>
    </source>
</evidence>
<dbReference type="AlphaFoldDB" id="A0AAW1W750"/>
<keyword evidence="5" id="KW-1015">Disulfide bond</keyword>
<evidence type="ECO:0000256" key="1">
    <source>
        <dbReference type="ARBA" id="ARBA00003211"/>
    </source>
</evidence>
<evidence type="ECO:0000256" key="2">
    <source>
        <dbReference type="ARBA" id="ARBA00009748"/>
    </source>
</evidence>
<reference evidence="9 10" key="1">
    <citation type="journal article" date="2023" name="G3 (Bethesda)">
        <title>A chromosome-length genome assembly and annotation of blackberry (Rubus argutus, cv. 'Hillquist').</title>
        <authorList>
            <person name="Bruna T."/>
            <person name="Aryal R."/>
            <person name="Dudchenko O."/>
            <person name="Sargent D.J."/>
            <person name="Mead D."/>
            <person name="Buti M."/>
            <person name="Cavallini A."/>
            <person name="Hytonen T."/>
            <person name="Andres J."/>
            <person name="Pham M."/>
            <person name="Weisz D."/>
            <person name="Mascagni F."/>
            <person name="Usai G."/>
            <person name="Natali L."/>
            <person name="Bassil N."/>
            <person name="Fernandez G.E."/>
            <person name="Lomsadze A."/>
            <person name="Armour M."/>
            <person name="Olukolu B."/>
            <person name="Poorten T."/>
            <person name="Britton C."/>
            <person name="Davik J."/>
            <person name="Ashrafi H."/>
            <person name="Aiden E.L."/>
            <person name="Borodovsky M."/>
            <person name="Worthington M."/>
        </authorList>
    </citation>
    <scope>NUCLEOTIDE SEQUENCE [LARGE SCALE GENOMIC DNA]</scope>
    <source>
        <strain evidence="9">PI 553951</strain>
    </source>
</reference>
<dbReference type="GO" id="GO:0006869">
    <property type="term" value="P:lipid transport"/>
    <property type="evidence" value="ECO:0007669"/>
    <property type="project" value="InterPro"/>
</dbReference>
<dbReference type="PRINTS" id="PR00382">
    <property type="entry name" value="LIPIDTRNSFER"/>
</dbReference>
<organism evidence="9 10">
    <name type="scientific">Rubus argutus</name>
    <name type="common">Southern blackberry</name>
    <dbReference type="NCBI Taxonomy" id="59490"/>
    <lineage>
        <taxon>Eukaryota</taxon>
        <taxon>Viridiplantae</taxon>
        <taxon>Streptophyta</taxon>
        <taxon>Embryophyta</taxon>
        <taxon>Tracheophyta</taxon>
        <taxon>Spermatophyta</taxon>
        <taxon>Magnoliopsida</taxon>
        <taxon>eudicotyledons</taxon>
        <taxon>Gunneridae</taxon>
        <taxon>Pentapetalae</taxon>
        <taxon>rosids</taxon>
        <taxon>fabids</taxon>
        <taxon>Rosales</taxon>
        <taxon>Rosaceae</taxon>
        <taxon>Rosoideae</taxon>
        <taxon>Rosoideae incertae sedis</taxon>
        <taxon>Rubus</taxon>
    </lineage>
</organism>
<dbReference type="CDD" id="cd01960">
    <property type="entry name" value="nsLTP1"/>
    <property type="match status" value="1"/>
</dbReference>
<feature type="domain" description="Bifunctional inhibitor/plant lipid transfer protein/seed storage helical" evidence="8">
    <location>
        <begin position="30"/>
        <end position="114"/>
    </location>
</feature>
<keyword evidence="10" id="KW-1185">Reference proteome</keyword>
<evidence type="ECO:0000256" key="6">
    <source>
        <dbReference type="RuleBase" id="RU000628"/>
    </source>
</evidence>
<comment type="function">
    <text evidence="1 6">Plant non-specific lipid-transfer proteins transfer phospholipids as well as galactolipids across membranes. May play a role in wax or cutin deposition in the cell walls of expanding epidermal cells and certain secretory tissues.</text>
</comment>
<dbReference type="Gene3D" id="1.10.110.10">
    <property type="entry name" value="Plant lipid-transfer and hydrophobic proteins"/>
    <property type="match status" value="1"/>
</dbReference>
<comment type="similarity">
    <text evidence="2 6">Belongs to the plant LTP family.</text>
</comment>
<evidence type="ECO:0000259" key="8">
    <source>
        <dbReference type="SMART" id="SM00499"/>
    </source>
</evidence>
<keyword evidence="3 6" id="KW-0813">Transport</keyword>
<dbReference type="Proteomes" id="UP001457282">
    <property type="component" value="Unassembled WGS sequence"/>
</dbReference>
<dbReference type="InterPro" id="IPR036312">
    <property type="entry name" value="Bifun_inhib/LTP/seed_sf"/>
</dbReference>
<dbReference type="SUPFAM" id="SSF47699">
    <property type="entry name" value="Bifunctional inhibitor/lipid-transfer protein/seed storage 2S albumin"/>
    <property type="match status" value="1"/>
</dbReference>